<protein>
    <submittedName>
        <fullName evidence="1">Uncharacterized protein</fullName>
    </submittedName>
</protein>
<evidence type="ECO:0000313" key="2">
    <source>
        <dbReference type="Proteomes" id="UP000799766"/>
    </source>
</evidence>
<sequence>MFSIKWSSKMGSCVSKTDELVTKTDELLSQGIVALEAANNLGRTMERVQGAAGVVLPTVKTVAGLASCYSNIFTSFVAAAGVAAQFIQVSQNRQAIQELKEIRQELVAQTGLVAPKKFAKQVCNYIHMKANETAHSNDKHIYFLYHPDNDWHPDFSELIKRRPLPGNFYGMSENLDALSVWMRFLRVVFAERKRWGKSAIFHVLMPAYRPFVIKDPLAFCDKLQPLCLHGLVHNNAPNVRLNLPDAKEDMLDGVGLVKQDIGWFGFKAKSSPRLLGEVPEDADELVINEMRLVRRRRK</sequence>
<proteinExistence type="predicted"/>
<gene>
    <name evidence="1" type="ORF">BDY21DRAFT_350826</name>
</gene>
<accession>A0A6A6NUP3</accession>
<dbReference type="InterPro" id="IPR046486">
    <property type="entry name" value="DUF6579"/>
</dbReference>
<evidence type="ECO:0000313" key="1">
    <source>
        <dbReference type="EMBL" id="KAF2455436.1"/>
    </source>
</evidence>
<organism evidence="1 2">
    <name type="scientific">Lineolata rhizophorae</name>
    <dbReference type="NCBI Taxonomy" id="578093"/>
    <lineage>
        <taxon>Eukaryota</taxon>
        <taxon>Fungi</taxon>
        <taxon>Dikarya</taxon>
        <taxon>Ascomycota</taxon>
        <taxon>Pezizomycotina</taxon>
        <taxon>Dothideomycetes</taxon>
        <taxon>Dothideomycetes incertae sedis</taxon>
        <taxon>Lineolatales</taxon>
        <taxon>Lineolataceae</taxon>
        <taxon>Lineolata</taxon>
    </lineage>
</organism>
<dbReference type="EMBL" id="MU001687">
    <property type="protein sequence ID" value="KAF2455436.1"/>
    <property type="molecule type" value="Genomic_DNA"/>
</dbReference>
<name>A0A6A6NUP3_9PEZI</name>
<dbReference type="AlphaFoldDB" id="A0A6A6NUP3"/>
<reference evidence="1" key="1">
    <citation type="journal article" date="2020" name="Stud. Mycol.">
        <title>101 Dothideomycetes genomes: a test case for predicting lifestyles and emergence of pathogens.</title>
        <authorList>
            <person name="Haridas S."/>
            <person name="Albert R."/>
            <person name="Binder M."/>
            <person name="Bloem J."/>
            <person name="Labutti K."/>
            <person name="Salamov A."/>
            <person name="Andreopoulos B."/>
            <person name="Baker S."/>
            <person name="Barry K."/>
            <person name="Bills G."/>
            <person name="Bluhm B."/>
            <person name="Cannon C."/>
            <person name="Castanera R."/>
            <person name="Culley D."/>
            <person name="Daum C."/>
            <person name="Ezra D."/>
            <person name="Gonzalez J."/>
            <person name="Henrissat B."/>
            <person name="Kuo A."/>
            <person name="Liang C."/>
            <person name="Lipzen A."/>
            <person name="Lutzoni F."/>
            <person name="Magnuson J."/>
            <person name="Mondo S."/>
            <person name="Nolan M."/>
            <person name="Ohm R."/>
            <person name="Pangilinan J."/>
            <person name="Park H.-J."/>
            <person name="Ramirez L."/>
            <person name="Alfaro M."/>
            <person name="Sun H."/>
            <person name="Tritt A."/>
            <person name="Yoshinaga Y."/>
            <person name="Zwiers L.-H."/>
            <person name="Turgeon B."/>
            <person name="Goodwin S."/>
            <person name="Spatafora J."/>
            <person name="Crous P."/>
            <person name="Grigoriev I."/>
        </authorList>
    </citation>
    <scope>NUCLEOTIDE SEQUENCE</scope>
    <source>
        <strain evidence="1">ATCC 16933</strain>
    </source>
</reference>
<dbReference type="Proteomes" id="UP000799766">
    <property type="component" value="Unassembled WGS sequence"/>
</dbReference>
<keyword evidence="2" id="KW-1185">Reference proteome</keyword>
<dbReference type="Pfam" id="PF20219">
    <property type="entry name" value="DUF6579"/>
    <property type="match status" value="1"/>
</dbReference>
<dbReference type="OrthoDB" id="3938986at2759"/>